<dbReference type="PROSITE" id="PS50222">
    <property type="entry name" value="EF_HAND_2"/>
    <property type="match status" value="2"/>
</dbReference>
<dbReference type="Gene3D" id="1.10.238.10">
    <property type="entry name" value="EF-hand"/>
    <property type="match status" value="1"/>
</dbReference>
<evidence type="ECO:0000256" key="10">
    <source>
        <dbReference type="ARBA" id="ARBA00023136"/>
    </source>
</evidence>
<dbReference type="PANTHER" id="PTHR14009:SF1">
    <property type="entry name" value="MITOCHONDRIAL PROTON_CALCIUM EXCHANGER PROTEIN"/>
    <property type="match status" value="1"/>
</dbReference>
<feature type="domain" description="LEM" evidence="16">
    <location>
        <begin position="409"/>
        <end position="454"/>
    </location>
</feature>
<evidence type="ECO:0000256" key="12">
    <source>
        <dbReference type="PROSITE-ProRule" id="PRU01094"/>
    </source>
</evidence>
<protein>
    <recommendedName>
        <fullName evidence="3">Mitochondrial proton/calcium exchanger protein</fullName>
    </recommendedName>
    <alternativeName>
        <fullName evidence="11">Leucine zipper-EF-hand-containing transmembrane protein 1</fullName>
    </alternativeName>
</protein>
<dbReference type="AlphaFoldDB" id="A0A7S4F521"/>
<dbReference type="InterPro" id="IPR002048">
    <property type="entry name" value="EF_hand_dom"/>
</dbReference>
<keyword evidence="10" id="KW-0472">Membrane</keyword>
<evidence type="ECO:0000259" key="16">
    <source>
        <dbReference type="PROSITE" id="PS50954"/>
    </source>
</evidence>
<proteinExistence type="inferred from homology"/>
<dbReference type="SUPFAM" id="SSF47473">
    <property type="entry name" value="EF-hand"/>
    <property type="match status" value="1"/>
</dbReference>
<dbReference type="Pfam" id="PF07766">
    <property type="entry name" value="LETM1_RBD"/>
    <property type="match status" value="1"/>
</dbReference>
<dbReference type="GO" id="GO:0030003">
    <property type="term" value="P:intracellular monoatomic cation homeostasis"/>
    <property type="evidence" value="ECO:0007669"/>
    <property type="project" value="TreeGrafter"/>
</dbReference>
<evidence type="ECO:0000256" key="9">
    <source>
        <dbReference type="ARBA" id="ARBA00023128"/>
    </source>
</evidence>
<dbReference type="PROSITE" id="PS50954">
    <property type="entry name" value="LEM"/>
    <property type="match status" value="1"/>
</dbReference>
<keyword evidence="4" id="KW-0813">Transport</keyword>
<feature type="compositionally biased region" description="Basic and acidic residues" evidence="14">
    <location>
        <begin position="602"/>
        <end position="623"/>
    </location>
</feature>
<feature type="region of interest" description="Disordered" evidence="14">
    <location>
        <begin position="600"/>
        <end position="623"/>
    </location>
</feature>
<feature type="region of interest" description="Disordered" evidence="14">
    <location>
        <begin position="554"/>
        <end position="573"/>
    </location>
</feature>
<evidence type="ECO:0000256" key="3">
    <source>
        <dbReference type="ARBA" id="ARBA00020557"/>
    </source>
</evidence>
<keyword evidence="4" id="KW-0050">Antiport</keyword>
<evidence type="ECO:0000259" key="15">
    <source>
        <dbReference type="PROSITE" id="PS50222"/>
    </source>
</evidence>
<feature type="coiled-coil region" evidence="13">
    <location>
        <begin position="642"/>
        <end position="669"/>
    </location>
</feature>
<gene>
    <name evidence="18" type="ORF">PCAR00345_LOCUS25437</name>
</gene>
<evidence type="ECO:0000256" key="8">
    <source>
        <dbReference type="ARBA" id="ARBA00022989"/>
    </source>
</evidence>
<evidence type="ECO:0000256" key="13">
    <source>
        <dbReference type="SAM" id="Coils"/>
    </source>
</evidence>
<dbReference type="GO" id="GO:0043022">
    <property type="term" value="F:ribosome binding"/>
    <property type="evidence" value="ECO:0007669"/>
    <property type="project" value="InterPro"/>
</dbReference>
<dbReference type="SMART" id="SM00054">
    <property type="entry name" value="EFh"/>
    <property type="match status" value="2"/>
</dbReference>
<keyword evidence="6" id="KW-0999">Mitochondrion inner membrane</keyword>
<evidence type="ECO:0000313" key="18">
    <source>
        <dbReference type="EMBL" id="CAE0772825.1"/>
    </source>
</evidence>
<reference evidence="18" key="1">
    <citation type="submission" date="2021-01" db="EMBL/GenBank/DDBJ databases">
        <authorList>
            <person name="Corre E."/>
            <person name="Pelletier E."/>
            <person name="Niang G."/>
            <person name="Scheremetjew M."/>
            <person name="Finn R."/>
            <person name="Kale V."/>
            <person name="Holt S."/>
            <person name="Cochrane G."/>
            <person name="Meng A."/>
            <person name="Brown T."/>
            <person name="Cohen L."/>
        </authorList>
    </citation>
    <scope>NUCLEOTIDE SEQUENCE</scope>
    <source>
        <strain evidence="18">CCMP645</strain>
    </source>
</reference>
<dbReference type="InterPro" id="IPR033122">
    <property type="entry name" value="LETM1-like_RBD"/>
</dbReference>
<dbReference type="InterPro" id="IPR044202">
    <property type="entry name" value="LETM1/MDM38-like"/>
</dbReference>
<dbReference type="EMBL" id="HBIZ01039845">
    <property type="protein sequence ID" value="CAE0772825.1"/>
    <property type="molecule type" value="Transcribed_RNA"/>
</dbReference>
<evidence type="ECO:0000256" key="14">
    <source>
        <dbReference type="SAM" id="MobiDB-lite"/>
    </source>
</evidence>
<evidence type="ECO:0000256" key="1">
    <source>
        <dbReference type="ARBA" id="ARBA00004434"/>
    </source>
</evidence>
<dbReference type="PROSITE" id="PS00018">
    <property type="entry name" value="EF_HAND_1"/>
    <property type="match status" value="2"/>
</dbReference>
<evidence type="ECO:0000256" key="5">
    <source>
        <dbReference type="ARBA" id="ARBA00022692"/>
    </source>
</evidence>
<evidence type="ECO:0000256" key="6">
    <source>
        <dbReference type="ARBA" id="ARBA00022792"/>
    </source>
</evidence>
<dbReference type="Pfam" id="PF13499">
    <property type="entry name" value="EF-hand_7"/>
    <property type="match status" value="1"/>
</dbReference>
<comment type="similarity">
    <text evidence="2">Belongs to the LETM1 family.</text>
</comment>
<keyword evidence="8" id="KW-1133">Transmembrane helix</keyword>
<dbReference type="InterPro" id="IPR011992">
    <property type="entry name" value="EF-hand-dom_pair"/>
</dbReference>
<keyword evidence="7" id="KW-0106">Calcium</keyword>
<evidence type="ECO:0000256" key="7">
    <source>
        <dbReference type="ARBA" id="ARBA00022837"/>
    </source>
</evidence>
<accession>A0A7S4F521</accession>
<sequence>MGSMLRGLVRTRPLFGGTASTRSFGAAVDVDRACSQSQTLRCILGQGRYSWRQPSTLGLGSTVRSKLTISGATSTTSSRSFVTDVATAGILRMRGRTLDPRLCHQARICGRRVCNVQPTTKALLHLIQPHARQLSAFHSGVRARRVPSMRGPMREVLRISCRHLASSPEKPSSKGESDAATTAPARWSPAWVWDKTKETALHYWHGTKLLVKDTRIASALFARMLRGRSLSRREHALLVRVLADLIRLLPLAFFVLVPFMEFALPFAIRLFPNLLPSTFEEKHIKEEKKIKMLKVRLEVAQVLEHTLEERALQMKRKRDHESGRESSAEELREFMARLREGGHASNPEELLRMMALFKDTLTIDAMDRPMLVSMCQFMGLNSFAPDGLLRWTLRAKLRQLRNDDKDIMWEGVGSLTDDELRAALRNRGLPSIGMSEDAMRRSLQEWLQVSQSDEIPNSLLLLANMYRYPRLQHDQLSGGSAQSEPEVSVPSQLIDILSAETAMTSIPAGAVDSALSESREVSPAEALALLEREQLLVEEEYEVRSGSAEVARAEEAAADAAKEKAEESDKAADKLADMTADKVGDTKADKVGNKVGEAAGETLKEAEGEVSAEKVEAEHSDRLSREQLQEIARAVETMSSESAFSRERQEMLELEKQRLEKRLEVEQACGDASALAMLDKRVSKMILALKAEMEKADGAIGKAFHSLDLDGDGVLSAEELLQAMDSINVKLRPQDAQFKQLLEQLDHDKDGRINLADLQELIREMQMRDASEDDARVRRAKEKLGTGTGCD</sequence>
<keyword evidence="9 12" id="KW-0496">Mitochondrion</keyword>
<dbReference type="GO" id="GO:0005743">
    <property type="term" value="C:mitochondrial inner membrane"/>
    <property type="evidence" value="ECO:0007669"/>
    <property type="project" value="UniProtKB-SubCell"/>
</dbReference>
<feature type="domain" description="Letm1 RBD" evidence="17">
    <location>
        <begin position="291"/>
        <end position="573"/>
    </location>
</feature>
<feature type="domain" description="EF-hand" evidence="15">
    <location>
        <begin position="733"/>
        <end position="768"/>
    </location>
</feature>
<feature type="region of interest" description="Disordered" evidence="14">
    <location>
        <begin position="769"/>
        <end position="791"/>
    </location>
</feature>
<keyword evidence="5" id="KW-0812">Transmembrane</keyword>
<evidence type="ECO:0000256" key="4">
    <source>
        <dbReference type="ARBA" id="ARBA00022449"/>
    </source>
</evidence>
<evidence type="ECO:0000256" key="2">
    <source>
        <dbReference type="ARBA" id="ARBA00009584"/>
    </source>
</evidence>
<dbReference type="CDD" id="cd00051">
    <property type="entry name" value="EFh"/>
    <property type="match status" value="1"/>
</dbReference>
<evidence type="ECO:0000259" key="17">
    <source>
        <dbReference type="PROSITE" id="PS51758"/>
    </source>
</evidence>
<dbReference type="PANTHER" id="PTHR14009">
    <property type="entry name" value="LEUCINE ZIPPER-EF-HAND CONTAINING TRANSMEMBRANE PROTEIN"/>
    <property type="match status" value="1"/>
</dbReference>
<name>A0A7S4F521_CHRCT</name>
<comment type="subcellular location">
    <subcellularLocation>
        <location evidence="1">Mitochondrion inner membrane</location>
        <topology evidence="1">Single-pass membrane protein</topology>
    </subcellularLocation>
</comment>
<dbReference type="InterPro" id="IPR003887">
    <property type="entry name" value="LEM_dom"/>
</dbReference>
<dbReference type="PROSITE" id="PS51758">
    <property type="entry name" value="LETM1_RBD"/>
    <property type="match status" value="1"/>
</dbReference>
<organism evidence="18">
    <name type="scientific">Chrysotila carterae</name>
    <name type="common">Marine alga</name>
    <name type="synonym">Syracosphaera carterae</name>
    <dbReference type="NCBI Taxonomy" id="13221"/>
    <lineage>
        <taxon>Eukaryota</taxon>
        <taxon>Haptista</taxon>
        <taxon>Haptophyta</taxon>
        <taxon>Prymnesiophyceae</taxon>
        <taxon>Isochrysidales</taxon>
        <taxon>Isochrysidaceae</taxon>
        <taxon>Chrysotila</taxon>
    </lineage>
</organism>
<dbReference type="InterPro" id="IPR018247">
    <property type="entry name" value="EF_Hand_1_Ca_BS"/>
</dbReference>
<feature type="domain" description="EF-hand" evidence="15">
    <location>
        <begin position="695"/>
        <end position="730"/>
    </location>
</feature>
<dbReference type="GO" id="GO:0015297">
    <property type="term" value="F:antiporter activity"/>
    <property type="evidence" value="ECO:0007669"/>
    <property type="project" value="UniProtKB-KW"/>
</dbReference>
<evidence type="ECO:0000256" key="11">
    <source>
        <dbReference type="ARBA" id="ARBA00031360"/>
    </source>
</evidence>
<keyword evidence="13" id="KW-0175">Coiled coil</keyword>
<dbReference type="GO" id="GO:0005509">
    <property type="term" value="F:calcium ion binding"/>
    <property type="evidence" value="ECO:0007669"/>
    <property type="project" value="InterPro"/>
</dbReference>